<dbReference type="RefSeq" id="WP_147168181.1">
    <property type="nucleotide sequence ID" value="NZ_VOOR01000030.1"/>
</dbReference>
<reference evidence="3 4" key="1">
    <citation type="submission" date="2019-08" db="EMBL/GenBank/DDBJ databases">
        <title>Genome of Phaeodactylibacter luteus.</title>
        <authorList>
            <person name="Bowman J.P."/>
        </authorList>
    </citation>
    <scope>NUCLEOTIDE SEQUENCE [LARGE SCALE GENOMIC DNA]</scope>
    <source>
        <strain evidence="3 4">KCTC 42180</strain>
    </source>
</reference>
<evidence type="ECO:0000259" key="2">
    <source>
        <dbReference type="Pfam" id="PF18962"/>
    </source>
</evidence>
<dbReference type="OrthoDB" id="1428753at2"/>
<keyword evidence="4" id="KW-1185">Reference proteome</keyword>
<sequence>MKHIILLLSLLICSLSVLPAQTSFRGSPPATAAKVDLKVYPNPAIDYISVSDNEAVRQVVVFSLVGQPVKSFKPSFKEEKFYVGDLPKGMYLVQLKNQNGKVITTQRLHKQ</sequence>
<feature type="domain" description="Secretion system C-terminal sorting" evidence="2">
    <location>
        <begin position="39"/>
        <end position="103"/>
    </location>
</feature>
<protein>
    <submittedName>
        <fullName evidence="3">T9SS type A sorting domain-containing protein</fullName>
    </submittedName>
</protein>
<dbReference type="EMBL" id="VOOR01000030">
    <property type="protein sequence ID" value="TXB62395.1"/>
    <property type="molecule type" value="Genomic_DNA"/>
</dbReference>
<dbReference type="AlphaFoldDB" id="A0A5C6RKE2"/>
<evidence type="ECO:0000256" key="1">
    <source>
        <dbReference type="SAM" id="SignalP"/>
    </source>
</evidence>
<dbReference type="InterPro" id="IPR026444">
    <property type="entry name" value="Secre_tail"/>
</dbReference>
<name>A0A5C6RKE2_9BACT</name>
<accession>A0A5C6RKE2</accession>
<feature type="chain" id="PRO_5022809361" evidence="1">
    <location>
        <begin position="20"/>
        <end position="111"/>
    </location>
</feature>
<evidence type="ECO:0000313" key="4">
    <source>
        <dbReference type="Proteomes" id="UP000321580"/>
    </source>
</evidence>
<keyword evidence="1" id="KW-0732">Signal</keyword>
<proteinExistence type="predicted"/>
<dbReference type="Proteomes" id="UP000321580">
    <property type="component" value="Unassembled WGS sequence"/>
</dbReference>
<dbReference type="NCBIfam" id="TIGR04183">
    <property type="entry name" value="Por_Secre_tail"/>
    <property type="match status" value="1"/>
</dbReference>
<feature type="signal peptide" evidence="1">
    <location>
        <begin position="1"/>
        <end position="19"/>
    </location>
</feature>
<dbReference type="Pfam" id="PF18962">
    <property type="entry name" value="Por_Secre_tail"/>
    <property type="match status" value="1"/>
</dbReference>
<evidence type="ECO:0000313" key="3">
    <source>
        <dbReference type="EMBL" id="TXB62395.1"/>
    </source>
</evidence>
<organism evidence="3 4">
    <name type="scientific">Phaeodactylibacter luteus</name>
    <dbReference type="NCBI Taxonomy" id="1564516"/>
    <lineage>
        <taxon>Bacteria</taxon>
        <taxon>Pseudomonadati</taxon>
        <taxon>Bacteroidota</taxon>
        <taxon>Saprospiria</taxon>
        <taxon>Saprospirales</taxon>
        <taxon>Haliscomenobacteraceae</taxon>
        <taxon>Phaeodactylibacter</taxon>
    </lineage>
</organism>
<comment type="caution">
    <text evidence="3">The sequence shown here is derived from an EMBL/GenBank/DDBJ whole genome shotgun (WGS) entry which is preliminary data.</text>
</comment>
<gene>
    <name evidence="3" type="ORF">FRY97_14020</name>
</gene>